<organism evidence="2 3">
    <name type="scientific">Petrolisthes manimaculis</name>
    <dbReference type="NCBI Taxonomy" id="1843537"/>
    <lineage>
        <taxon>Eukaryota</taxon>
        <taxon>Metazoa</taxon>
        <taxon>Ecdysozoa</taxon>
        <taxon>Arthropoda</taxon>
        <taxon>Crustacea</taxon>
        <taxon>Multicrustacea</taxon>
        <taxon>Malacostraca</taxon>
        <taxon>Eumalacostraca</taxon>
        <taxon>Eucarida</taxon>
        <taxon>Decapoda</taxon>
        <taxon>Pleocyemata</taxon>
        <taxon>Anomura</taxon>
        <taxon>Galatheoidea</taxon>
        <taxon>Porcellanidae</taxon>
        <taxon>Petrolisthes</taxon>
    </lineage>
</organism>
<protein>
    <submittedName>
        <fullName evidence="2">Uncharacterized protein</fullName>
    </submittedName>
</protein>
<feature type="compositionally biased region" description="Polar residues" evidence="1">
    <location>
        <begin position="61"/>
        <end position="73"/>
    </location>
</feature>
<reference evidence="2" key="1">
    <citation type="submission" date="2023-11" db="EMBL/GenBank/DDBJ databases">
        <title>Genome assemblies of two species of porcelain crab, Petrolisthes cinctipes and Petrolisthes manimaculis (Anomura: Porcellanidae).</title>
        <authorList>
            <person name="Angst P."/>
        </authorList>
    </citation>
    <scope>NUCLEOTIDE SEQUENCE</scope>
    <source>
        <strain evidence="2">PB745_02</strain>
        <tissue evidence="2">Gill</tissue>
    </source>
</reference>
<evidence type="ECO:0000313" key="2">
    <source>
        <dbReference type="EMBL" id="KAK4314809.1"/>
    </source>
</evidence>
<name>A0AAE1UDM4_9EUCA</name>
<comment type="caution">
    <text evidence="2">The sequence shown here is derived from an EMBL/GenBank/DDBJ whole genome shotgun (WGS) entry which is preliminary data.</text>
</comment>
<feature type="region of interest" description="Disordered" evidence="1">
    <location>
        <begin position="44"/>
        <end position="73"/>
    </location>
</feature>
<dbReference type="Proteomes" id="UP001292094">
    <property type="component" value="Unassembled WGS sequence"/>
</dbReference>
<keyword evidence="3" id="KW-1185">Reference proteome</keyword>
<proteinExistence type="predicted"/>
<accession>A0AAE1UDM4</accession>
<evidence type="ECO:0000313" key="3">
    <source>
        <dbReference type="Proteomes" id="UP001292094"/>
    </source>
</evidence>
<evidence type="ECO:0000256" key="1">
    <source>
        <dbReference type="SAM" id="MobiDB-lite"/>
    </source>
</evidence>
<dbReference type="EMBL" id="JAWZYT010001182">
    <property type="protein sequence ID" value="KAK4314809.1"/>
    <property type="molecule type" value="Genomic_DNA"/>
</dbReference>
<feature type="compositionally biased region" description="Basic and acidic residues" evidence="1">
    <location>
        <begin position="50"/>
        <end position="60"/>
    </location>
</feature>
<dbReference type="AlphaFoldDB" id="A0AAE1UDM4"/>
<gene>
    <name evidence="2" type="ORF">Pmani_013933</name>
</gene>
<sequence>MHGSGRKVEDNVELVEVLMFGGKCGGANQSCAASSVAYSVTNQLTTTNTPKDDHSEEETKSPNLQKTTSNITL</sequence>